<accession>B5W0Q0</accession>
<evidence type="ECO:0000313" key="1">
    <source>
        <dbReference type="EMBL" id="EDZ94938.1"/>
    </source>
</evidence>
<protein>
    <submittedName>
        <fullName evidence="1">Putative diguanylate cyclase</fullName>
    </submittedName>
</protein>
<organism evidence="1 2">
    <name type="scientific">Limnospira maxima CS-328</name>
    <dbReference type="NCBI Taxonomy" id="513049"/>
    <lineage>
        <taxon>Bacteria</taxon>
        <taxon>Bacillati</taxon>
        <taxon>Cyanobacteriota</taxon>
        <taxon>Cyanophyceae</taxon>
        <taxon>Oscillatoriophycideae</taxon>
        <taxon>Oscillatoriales</taxon>
        <taxon>Sirenicapillariaceae</taxon>
        <taxon>Limnospira</taxon>
    </lineage>
</organism>
<dbReference type="SUPFAM" id="SSF55073">
    <property type="entry name" value="Nucleotide cyclase"/>
    <property type="match status" value="1"/>
</dbReference>
<dbReference type="InterPro" id="IPR043128">
    <property type="entry name" value="Rev_trsase/Diguanyl_cyclase"/>
</dbReference>
<proteinExistence type="predicted"/>
<dbReference type="InterPro" id="IPR029787">
    <property type="entry name" value="Nucleotide_cyclase"/>
</dbReference>
<dbReference type="Proteomes" id="UP000004061">
    <property type="component" value="Unassembled WGS sequence"/>
</dbReference>
<dbReference type="EMBL" id="ABYK01000014">
    <property type="protein sequence ID" value="EDZ94938.1"/>
    <property type="molecule type" value="Genomic_DNA"/>
</dbReference>
<dbReference type="AlphaFoldDB" id="B5W0Q0"/>
<evidence type="ECO:0000313" key="2">
    <source>
        <dbReference type="Proteomes" id="UP000004061"/>
    </source>
</evidence>
<name>B5W0Q0_LIMMA</name>
<gene>
    <name evidence="1" type="ORF">AmaxDRAFT_2344</name>
</gene>
<sequence length="54" mass="5804">MSMGIAGCPIHADCQSSLITAADMALYYSKTNGRDRVTMASSNLCQSLKNDHHS</sequence>
<keyword evidence="2" id="KW-1185">Reference proteome</keyword>
<dbReference type="Gene3D" id="3.30.70.270">
    <property type="match status" value="1"/>
</dbReference>
<reference evidence="1 2" key="1">
    <citation type="journal article" date="2011" name="Appl. Environ. Microbiol.">
        <title>Contribution of a Sodium Ion Gradient to Energy Conservation during Fermentation in the Cyanobacterium Arthrospira (Spirulina) maxima CS-328.</title>
        <authorList>
            <person name="Carrieri D."/>
            <person name="Ananyev G."/>
            <person name="Lenz O."/>
            <person name="Bryant D.A."/>
            <person name="Dismukes G.C."/>
        </authorList>
    </citation>
    <scope>NUCLEOTIDE SEQUENCE [LARGE SCALE GENOMIC DNA]</scope>
    <source>
        <strain evidence="1 2">CS-328</strain>
    </source>
</reference>
<comment type="caution">
    <text evidence="1">The sequence shown here is derived from an EMBL/GenBank/DDBJ whole genome shotgun (WGS) entry which is preliminary data.</text>
</comment>